<evidence type="ECO:0000256" key="2">
    <source>
        <dbReference type="ARBA" id="ARBA00004240"/>
    </source>
</evidence>
<dbReference type="GO" id="GO:0005739">
    <property type="term" value="C:mitochondrion"/>
    <property type="evidence" value="ECO:0007669"/>
    <property type="project" value="UniProtKB-SubCell"/>
</dbReference>
<dbReference type="PANTHER" id="PTHR48182:SF2">
    <property type="entry name" value="PROTEIN SERAC1"/>
    <property type="match status" value="1"/>
</dbReference>
<evidence type="ECO:0000256" key="6">
    <source>
        <dbReference type="ARBA" id="ARBA00023136"/>
    </source>
</evidence>
<organism evidence="8 9">
    <name type="scientific">Trichoderma gamsii</name>
    <dbReference type="NCBI Taxonomy" id="398673"/>
    <lineage>
        <taxon>Eukaryota</taxon>
        <taxon>Fungi</taxon>
        <taxon>Dikarya</taxon>
        <taxon>Ascomycota</taxon>
        <taxon>Pezizomycotina</taxon>
        <taxon>Sordariomycetes</taxon>
        <taxon>Hypocreomycetidae</taxon>
        <taxon>Hypocreales</taxon>
        <taxon>Hypocreaceae</taxon>
        <taxon>Trichoderma</taxon>
    </lineage>
</organism>
<dbReference type="InterPro" id="IPR029058">
    <property type="entry name" value="AB_hydrolase_fold"/>
</dbReference>
<gene>
    <name evidence="8" type="ORF">TGAM01_v202273</name>
</gene>
<comment type="subcellular location">
    <subcellularLocation>
        <location evidence="2">Endoplasmic reticulum</location>
    </subcellularLocation>
    <subcellularLocation>
        <location evidence="3">Membrane</location>
    </subcellularLocation>
    <subcellularLocation>
        <location evidence="1">Mitochondrion</location>
    </subcellularLocation>
</comment>
<comment type="caution">
    <text evidence="8">The sequence shown here is derived from an EMBL/GenBank/DDBJ whole genome shotgun (WGS) entry which is preliminary data.</text>
</comment>
<reference evidence="8 9" key="1">
    <citation type="journal article" date="2016" name="Genome Announc.">
        <title>Draft Whole-Genome Sequence of Trichoderma gamsii T6085, a Promising Biocontrol Agent of Fusarium Head Blight on Wheat.</title>
        <authorList>
            <person name="Baroncelli R."/>
            <person name="Zapparata A."/>
            <person name="Piaggeschi G."/>
            <person name="Sarrocco S."/>
            <person name="Vannacci G."/>
        </authorList>
    </citation>
    <scope>NUCLEOTIDE SEQUENCE [LARGE SCALE GENOMIC DNA]</scope>
    <source>
        <strain evidence="8 9">T6085</strain>
    </source>
</reference>
<evidence type="ECO:0000313" key="9">
    <source>
        <dbReference type="Proteomes" id="UP000054821"/>
    </source>
</evidence>
<evidence type="ECO:0000256" key="4">
    <source>
        <dbReference type="ARBA" id="ARBA00022824"/>
    </source>
</evidence>
<dbReference type="EMBL" id="JPDN02000005">
    <property type="protein sequence ID" value="PON29166.1"/>
    <property type="molecule type" value="Genomic_DNA"/>
</dbReference>
<dbReference type="Gene3D" id="3.40.50.1820">
    <property type="entry name" value="alpha/beta hydrolase"/>
    <property type="match status" value="1"/>
</dbReference>
<dbReference type="InterPro" id="IPR052374">
    <property type="entry name" value="SERAC1"/>
</dbReference>
<keyword evidence="4" id="KW-0256">Endoplasmic reticulum</keyword>
<dbReference type="GO" id="GO:0016020">
    <property type="term" value="C:membrane"/>
    <property type="evidence" value="ECO:0007669"/>
    <property type="project" value="UniProtKB-SubCell"/>
</dbReference>
<evidence type="ECO:0000256" key="7">
    <source>
        <dbReference type="SAM" id="MobiDB-lite"/>
    </source>
</evidence>
<dbReference type="SUPFAM" id="SSF53474">
    <property type="entry name" value="alpha/beta-Hydrolases"/>
    <property type="match status" value="1"/>
</dbReference>
<dbReference type="RefSeq" id="XP_018659646.1">
    <property type="nucleotide sequence ID" value="XM_018807138.1"/>
</dbReference>
<feature type="compositionally biased region" description="Polar residues" evidence="7">
    <location>
        <begin position="1"/>
        <end position="19"/>
    </location>
</feature>
<dbReference type="AlphaFoldDB" id="A0A2P4ZY02"/>
<feature type="region of interest" description="Disordered" evidence="7">
    <location>
        <begin position="1"/>
        <end position="20"/>
    </location>
</feature>
<evidence type="ECO:0000256" key="5">
    <source>
        <dbReference type="ARBA" id="ARBA00023128"/>
    </source>
</evidence>
<dbReference type="GO" id="GO:0005783">
    <property type="term" value="C:endoplasmic reticulum"/>
    <property type="evidence" value="ECO:0007669"/>
    <property type="project" value="UniProtKB-SubCell"/>
</dbReference>
<evidence type="ECO:0000256" key="1">
    <source>
        <dbReference type="ARBA" id="ARBA00004173"/>
    </source>
</evidence>
<evidence type="ECO:0000256" key="3">
    <source>
        <dbReference type="ARBA" id="ARBA00004370"/>
    </source>
</evidence>
<keyword evidence="9" id="KW-1185">Reference proteome</keyword>
<keyword evidence="6" id="KW-0472">Membrane</keyword>
<name>A0A2P4ZY02_9HYPO</name>
<keyword evidence="5" id="KW-0496">Mitochondrion</keyword>
<dbReference type="PANTHER" id="PTHR48182">
    <property type="entry name" value="PROTEIN SERAC1"/>
    <property type="match status" value="1"/>
</dbReference>
<evidence type="ECO:0008006" key="10">
    <source>
        <dbReference type="Google" id="ProtNLM"/>
    </source>
</evidence>
<evidence type="ECO:0000313" key="8">
    <source>
        <dbReference type="EMBL" id="PON29166.1"/>
    </source>
</evidence>
<dbReference type="GeneID" id="29987221"/>
<accession>A0A2P4ZY02</accession>
<protein>
    <recommendedName>
        <fullName evidence="10">DUF676 domain-containing protein</fullName>
    </recommendedName>
</protein>
<sequence>MTPSISSPQHESISASQVRRSPKGGLTFRIRGVPLSWAKEQLQVYLEQQEPDSQPLVKSLACEIDGYSKTATVIFQSPLPPEKTSKPWNISLSEPDNDDDFSVSALPLRVDGAFLGITTLFTPPVGDHGVDIVAVSGLGGHAYGSFKDKNGNYMWLQDALPYDITNDDSHHPMARVMIYGHNSAVPGSNSVQDIDDLSSALHSGLLTLIQAQQPKPIILMGHSLGGLIIKKTLINLSKSPSQDDQNLFRAIYGIVFFGVPHGGMDVASLIPMVGDGPNRLLVESIGASSSILDDLELNFHPSLGGQGEKEVTCFYETEQSPTAQQDEEGRWSMSGPPTILVTESSAVHCRSWEHDSVHIRPIARSHSDIVKFGPGDSYYNDVRDRLYGVVQRAVGLEA</sequence>
<proteinExistence type="predicted"/>
<dbReference type="Proteomes" id="UP000054821">
    <property type="component" value="Unassembled WGS sequence"/>
</dbReference>